<sequence length="186" mass="20893">MKIYFASSNISKFEEMRVLLPFNLHYLELDTNEVQGTSEDIINHKIHRAKREEIVAGSALLVDDNCLALEGLHGFPGVYIKDFLNIGFDNIEDIVQKVGRNATARCYLGLYCNDKVKIFTGSVNGEIVPRRAGRCFGFDSIFLPDGKDKTFSEMGGEEKNQISHRGMASKAMVDYLRSGNLLCVFE</sequence>
<dbReference type="InParanoid" id="L2GU67"/>
<accession>L2GU67</accession>
<evidence type="ECO:0000256" key="1">
    <source>
        <dbReference type="ARBA" id="ARBA00008023"/>
    </source>
</evidence>
<keyword evidence="4" id="KW-1185">Reference proteome</keyword>
<dbReference type="InterPro" id="IPR002637">
    <property type="entry name" value="RdgB/HAM1"/>
</dbReference>
<dbReference type="Proteomes" id="UP000011081">
    <property type="component" value="Unassembled WGS sequence"/>
</dbReference>
<dbReference type="CDD" id="cd00515">
    <property type="entry name" value="HAM1"/>
    <property type="match status" value="1"/>
</dbReference>
<dbReference type="GO" id="GO:0047429">
    <property type="term" value="F:nucleoside triphosphate diphosphatase activity"/>
    <property type="evidence" value="ECO:0007669"/>
    <property type="project" value="InterPro"/>
</dbReference>
<evidence type="ECO:0000256" key="2">
    <source>
        <dbReference type="ARBA" id="ARBA00022801"/>
    </source>
</evidence>
<dbReference type="OrthoDB" id="6288734at2759"/>
<dbReference type="Pfam" id="PF01725">
    <property type="entry name" value="Ham1p_like"/>
    <property type="match status" value="1"/>
</dbReference>
<protein>
    <submittedName>
        <fullName evidence="3">RdgB/HAM1 family non-canonical purine NTP pyrophosphatase</fullName>
    </submittedName>
</protein>
<name>L2GU67_VAVCU</name>
<dbReference type="GO" id="GO:0005737">
    <property type="term" value="C:cytoplasm"/>
    <property type="evidence" value="ECO:0007669"/>
    <property type="project" value="TreeGrafter"/>
</dbReference>
<dbReference type="FunCoup" id="L2GU67">
    <property type="interactions" value="205"/>
</dbReference>
<dbReference type="AlphaFoldDB" id="L2GU67"/>
<dbReference type="RefSeq" id="XP_008074334.1">
    <property type="nucleotide sequence ID" value="XM_008076143.1"/>
</dbReference>
<comment type="similarity">
    <text evidence="1">Belongs to the HAM1 NTPase family.</text>
</comment>
<keyword evidence="2" id="KW-0378">Hydrolase</keyword>
<dbReference type="OMA" id="QWDCVFI"/>
<dbReference type="SUPFAM" id="SSF52972">
    <property type="entry name" value="ITPase-like"/>
    <property type="match status" value="1"/>
</dbReference>
<dbReference type="GeneID" id="19879195"/>
<dbReference type="EMBL" id="GL877422">
    <property type="protein sequence ID" value="ELA47216.1"/>
    <property type="molecule type" value="Genomic_DNA"/>
</dbReference>
<dbReference type="PANTHER" id="PTHR11067">
    <property type="entry name" value="INOSINE TRIPHOSPHATE PYROPHOSPHATASE/HAM1 PROTEIN"/>
    <property type="match status" value="1"/>
</dbReference>
<evidence type="ECO:0000313" key="4">
    <source>
        <dbReference type="Proteomes" id="UP000011081"/>
    </source>
</evidence>
<gene>
    <name evidence="3" type="ORF">VCUG_01316</name>
</gene>
<organism evidence="3 4">
    <name type="scientific">Vavraia culicis (isolate floridensis)</name>
    <name type="common">Microsporidian parasite</name>
    <dbReference type="NCBI Taxonomy" id="948595"/>
    <lineage>
        <taxon>Eukaryota</taxon>
        <taxon>Fungi</taxon>
        <taxon>Fungi incertae sedis</taxon>
        <taxon>Microsporidia</taxon>
        <taxon>Pleistophoridae</taxon>
        <taxon>Vavraia</taxon>
    </lineage>
</organism>
<reference evidence="4" key="1">
    <citation type="submission" date="2011-03" db="EMBL/GenBank/DDBJ databases">
        <title>The genome sequence of Vavraia culicis strain floridensis.</title>
        <authorList>
            <consortium name="The Broad Institute Genome Sequencing Platform"/>
            <person name="Cuomo C."/>
            <person name="Becnel J."/>
            <person name="Sanscrainte N."/>
            <person name="Young S.K."/>
            <person name="Zeng Q."/>
            <person name="Gargeya S."/>
            <person name="Fitzgerald M."/>
            <person name="Haas B."/>
            <person name="Abouelleil A."/>
            <person name="Alvarado L."/>
            <person name="Arachchi H.M."/>
            <person name="Berlin A."/>
            <person name="Chapman S.B."/>
            <person name="Gearin G."/>
            <person name="Goldberg J."/>
            <person name="Griggs A."/>
            <person name="Gujja S."/>
            <person name="Hansen M."/>
            <person name="Heiman D."/>
            <person name="Howarth C."/>
            <person name="Larimer J."/>
            <person name="Lui A."/>
            <person name="MacDonald P.J.P."/>
            <person name="McCowen C."/>
            <person name="Montmayeur A."/>
            <person name="Murphy C."/>
            <person name="Neiman D."/>
            <person name="Pearson M."/>
            <person name="Priest M."/>
            <person name="Roberts A."/>
            <person name="Saif S."/>
            <person name="Shea T."/>
            <person name="Sisk P."/>
            <person name="Stolte C."/>
            <person name="Sykes S."/>
            <person name="Wortman J."/>
            <person name="Nusbaum C."/>
            <person name="Birren B."/>
        </authorList>
    </citation>
    <scope>NUCLEOTIDE SEQUENCE [LARGE SCALE GENOMIC DNA]</scope>
    <source>
        <strain evidence="4">floridensis</strain>
    </source>
</reference>
<proteinExistence type="inferred from homology"/>
<dbReference type="InterPro" id="IPR029001">
    <property type="entry name" value="ITPase-like_fam"/>
</dbReference>
<dbReference type="GO" id="GO:0009143">
    <property type="term" value="P:nucleoside triphosphate catabolic process"/>
    <property type="evidence" value="ECO:0007669"/>
    <property type="project" value="InterPro"/>
</dbReference>
<dbReference type="Gene3D" id="3.90.950.10">
    <property type="match status" value="1"/>
</dbReference>
<dbReference type="STRING" id="948595.L2GU67"/>
<dbReference type="VEuPathDB" id="MicrosporidiaDB:VCUG_01316"/>
<dbReference type="PANTHER" id="PTHR11067:SF9">
    <property type="entry name" value="INOSINE TRIPHOSPHATE PYROPHOSPHATASE"/>
    <property type="match status" value="1"/>
</dbReference>
<dbReference type="HOGENOM" id="CLU_082080_1_0_1"/>
<evidence type="ECO:0000313" key="3">
    <source>
        <dbReference type="EMBL" id="ELA47216.1"/>
    </source>
</evidence>